<evidence type="ECO:0000256" key="8">
    <source>
        <dbReference type="ARBA" id="ARBA00022777"/>
    </source>
</evidence>
<dbReference type="GO" id="GO:0005524">
    <property type="term" value="F:ATP binding"/>
    <property type="evidence" value="ECO:0007669"/>
    <property type="project" value="UniProtKB-UniRule"/>
</dbReference>
<keyword evidence="3 18" id="KW-0245">EGF-like domain</keyword>
<dbReference type="InterPro" id="IPR017441">
    <property type="entry name" value="Protein_kinase_ATP_BS"/>
</dbReference>
<dbReference type="EC" id="2.7.11.1" evidence="17"/>
<dbReference type="PANTHER" id="PTHR47976">
    <property type="entry name" value="G-TYPE LECTIN S-RECEPTOR-LIKE SERINE/THREONINE-PROTEIN KINASE SD2-5"/>
    <property type="match status" value="1"/>
</dbReference>
<evidence type="ECO:0000256" key="18">
    <source>
        <dbReference type="PROSITE-ProRule" id="PRU00076"/>
    </source>
</evidence>
<keyword evidence="6 21" id="KW-0732">Signal</keyword>
<feature type="domain" description="EGF-like" evidence="23">
    <location>
        <begin position="293"/>
        <end position="332"/>
    </location>
</feature>
<evidence type="ECO:0000256" key="7">
    <source>
        <dbReference type="ARBA" id="ARBA00022741"/>
    </source>
</evidence>
<evidence type="ECO:0000256" key="5">
    <source>
        <dbReference type="ARBA" id="ARBA00022692"/>
    </source>
</evidence>
<feature type="domain" description="Protein kinase" evidence="22">
    <location>
        <begin position="522"/>
        <end position="793"/>
    </location>
</feature>
<evidence type="ECO:0000256" key="4">
    <source>
        <dbReference type="ARBA" id="ARBA00022679"/>
    </source>
</evidence>
<evidence type="ECO:0000256" key="17">
    <source>
        <dbReference type="PIRNR" id="PIRNR000641"/>
    </source>
</evidence>
<dbReference type="InterPro" id="IPR000719">
    <property type="entry name" value="Prot_kinase_dom"/>
</dbReference>
<feature type="disulfide bond" evidence="18">
    <location>
        <begin position="303"/>
        <end position="320"/>
    </location>
</feature>
<dbReference type="PANTHER" id="PTHR47976:SF27">
    <property type="entry name" value="RECEPTOR-LIKE SERINE_THREONINE-PROTEIN KINASE"/>
    <property type="match status" value="1"/>
</dbReference>
<dbReference type="FunFam" id="1.10.510.10:FF:000084">
    <property type="entry name" value="Wall-associated receptor kinase 2"/>
    <property type="match status" value="1"/>
</dbReference>
<dbReference type="GO" id="GO:0004674">
    <property type="term" value="F:protein serine/threonine kinase activity"/>
    <property type="evidence" value="ECO:0007669"/>
    <property type="project" value="UniProtKB-KW"/>
</dbReference>
<dbReference type="Gene3D" id="1.10.510.10">
    <property type="entry name" value="Transferase(Phosphotransferase) domain 1"/>
    <property type="match status" value="1"/>
</dbReference>
<dbReference type="GO" id="GO:0106310">
    <property type="term" value="F:protein serine kinase activity"/>
    <property type="evidence" value="ECO:0007669"/>
    <property type="project" value="RHEA"/>
</dbReference>
<feature type="domain" description="Bulb-type lectin" evidence="24">
    <location>
        <begin position="32"/>
        <end position="150"/>
    </location>
</feature>
<feature type="transmembrane region" description="Helical" evidence="20">
    <location>
        <begin position="442"/>
        <end position="469"/>
    </location>
</feature>
<dbReference type="PROSITE" id="PS50026">
    <property type="entry name" value="EGF_3"/>
    <property type="match status" value="1"/>
</dbReference>
<keyword evidence="11 20" id="KW-0472">Membrane</keyword>
<sequence>MANEAHFLFLFLVMLSAMHFVAAHDRRRLSNTISRGSSLTPTGNSSWLSPSGLFAFGFFPQGHNRYGVGIILAGLATNKTVVWTANRDYPPVSDNVTLRFTKDGRLVLQQQSQEIIWQISHQNVSSASILDSGNFVLYDCENKIIWQSFDEPTDTILPGQILSEDQELSSRISESDFSTGIFRLKLQFHSNLVLYPANTVDRSFNSYWSTNVPAGVLYDVTTLNLNPDGHLFLLRQGSFVEATRPYILANLTQGFNEKQRLYVVKFDFDGILRLYSLSLDGKGKGSSVVWESSKNRCDPKGLCGLNGYCTLTDDDDDPKCLCPGGFNYVSPGNRNEGCERNYTVHCGSNKERTIQYSMTQLQHTWWENDPDSVEQMRSKEECEAACLEDCECEAALYKDGDCKKLSLPLRYGRSSMNDSTVAFIKWALPPPGNMTKNSKDKLVVPVLAAGSGGGLALMLVFLVIVYCGVRQHQRVKNKKLKENFFERNGGIILQQLLYQSESILDRARIYTEEELKKATNNFNESNVIGQGGYGVVYKGVIADKVYAIKKSKVVDRSQVDQFVNEVIILWQINHPNVVKLLGCCLETPVPLLVYEFVTNNTLFHHLHDEGLASSIPWTMRLKIATETAGALAHLHSAPVHIIHRDIKSANILLEDGYSVKVSDFGVSRLFSPQETHLATLVQGTFGYIDPEYFHSGILTQKSDVYSFGVVLAELLTGAKVVSFLREEKDRNLGMYFLSKLEEDRLYTILEPRVRNEGNAVQLEGAAEIAKKCLSIEGAKRPTMMEVAEELAELRELTIDDHLCVEVDYNGREFKYRRDPKKSLPHLGQEKYEVISERTCCPDVWMLILHKNSLKCKLNEIELPAAALCQSRQTKIEKRTVDVHYHEVTLNKPPE</sequence>
<dbReference type="SMART" id="SM00220">
    <property type="entry name" value="S_TKc"/>
    <property type="match status" value="1"/>
</dbReference>
<dbReference type="PROSITE" id="PS00107">
    <property type="entry name" value="PROTEIN_KINASE_ATP"/>
    <property type="match status" value="1"/>
</dbReference>
<dbReference type="InterPro" id="IPR024171">
    <property type="entry name" value="SRK-like_kinase"/>
</dbReference>
<keyword evidence="8 17" id="KW-0418">Kinase</keyword>
<dbReference type="Gene3D" id="2.90.10.10">
    <property type="entry name" value="Bulb-type lectin domain"/>
    <property type="match status" value="2"/>
</dbReference>
<reference evidence="26" key="1">
    <citation type="journal article" date="2016" name="Nat. Genet.">
        <title>A high-quality carrot genome assembly provides new insights into carotenoid accumulation and asterid genome evolution.</title>
        <authorList>
            <person name="Iorizzo M."/>
            <person name="Ellison S."/>
            <person name="Senalik D."/>
            <person name="Zeng P."/>
            <person name="Satapoomin P."/>
            <person name="Huang J."/>
            <person name="Bowman M."/>
            <person name="Iovene M."/>
            <person name="Sanseverino W."/>
            <person name="Cavagnaro P."/>
            <person name="Yildiz M."/>
            <person name="Macko-Podgorni A."/>
            <person name="Moranska E."/>
            <person name="Grzebelus E."/>
            <person name="Grzebelus D."/>
            <person name="Ashrafi H."/>
            <person name="Zheng Z."/>
            <person name="Cheng S."/>
            <person name="Spooner D."/>
            <person name="Van Deynze A."/>
            <person name="Simon P."/>
        </authorList>
    </citation>
    <scope>NUCLEOTIDE SEQUENCE [LARGE SCALE GENOMIC DNA]</scope>
    <source>
        <tissue evidence="26">Leaf</tissue>
    </source>
</reference>
<protein>
    <recommendedName>
        <fullName evidence="17">Receptor-like serine/threonine-protein kinase</fullName>
        <ecNumber evidence="17">2.7.11.1</ecNumber>
    </recommendedName>
</protein>
<feature type="binding site" evidence="19">
    <location>
        <position position="550"/>
    </location>
    <ligand>
        <name>ATP</name>
        <dbReference type="ChEBI" id="CHEBI:30616"/>
    </ligand>
</feature>
<dbReference type="InterPro" id="IPR003609">
    <property type="entry name" value="Pan_app"/>
</dbReference>
<dbReference type="CDD" id="cd00028">
    <property type="entry name" value="B_lectin"/>
    <property type="match status" value="1"/>
</dbReference>
<dbReference type="InterPro" id="IPR001480">
    <property type="entry name" value="Bulb-type_lectin_dom"/>
</dbReference>
<feature type="chain" id="PRO_5007873838" description="Receptor-like serine/threonine-protein kinase" evidence="21">
    <location>
        <begin position="24"/>
        <end position="894"/>
    </location>
</feature>
<evidence type="ECO:0000256" key="11">
    <source>
        <dbReference type="ARBA" id="ARBA00023136"/>
    </source>
</evidence>
<comment type="caution">
    <text evidence="18">Lacks conserved residue(s) required for the propagation of feature annotation.</text>
</comment>
<evidence type="ECO:0000256" key="16">
    <source>
        <dbReference type="ARBA" id="ARBA00048679"/>
    </source>
</evidence>
<dbReference type="PROSITE" id="PS50948">
    <property type="entry name" value="PAN"/>
    <property type="match status" value="1"/>
</dbReference>
<dbReference type="InterPro" id="IPR011009">
    <property type="entry name" value="Kinase-like_dom_sf"/>
</dbReference>
<keyword evidence="7 17" id="KW-0547">Nucleotide-binding</keyword>
<comment type="caution">
    <text evidence="26">The sequence shown here is derived from an EMBL/GenBank/DDBJ whole genome shotgun (WGS) entry which is preliminary data.</text>
</comment>
<feature type="domain" description="Apple" evidence="25">
    <location>
        <begin position="346"/>
        <end position="428"/>
    </location>
</feature>
<dbReference type="PROSITE" id="PS00108">
    <property type="entry name" value="PROTEIN_KINASE_ST"/>
    <property type="match status" value="1"/>
</dbReference>
<dbReference type="PIRSF" id="PIRSF000641">
    <property type="entry name" value="SRK"/>
    <property type="match status" value="1"/>
</dbReference>
<keyword evidence="9 17" id="KW-0067">ATP-binding</keyword>
<evidence type="ECO:0000256" key="14">
    <source>
        <dbReference type="ARBA" id="ARBA00023180"/>
    </source>
</evidence>
<dbReference type="InterPro" id="IPR036426">
    <property type="entry name" value="Bulb-type_lectin_dom_sf"/>
</dbReference>
<dbReference type="GO" id="GO:0016020">
    <property type="term" value="C:membrane"/>
    <property type="evidence" value="ECO:0007669"/>
    <property type="project" value="UniProtKB-SubCell"/>
</dbReference>
<dbReference type="SUPFAM" id="SSF51110">
    <property type="entry name" value="alpha-D-mannose-specific plant lectins"/>
    <property type="match status" value="1"/>
</dbReference>
<dbReference type="Gene3D" id="3.30.200.20">
    <property type="entry name" value="Phosphorylase Kinase, domain 1"/>
    <property type="match status" value="1"/>
</dbReference>
<evidence type="ECO:0000313" key="26">
    <source>
        <dbReference type="EMBL" id="KZN08709.1"/>
    </source>
</evidence>
<evidence type="ECO:0000256" key="12">
    <source>
        <dbReference type="ARBA" id="ARBA00023157"/>
    </source>
</evidence>
<evidence type="ECO:0000256" key="15">
    <source>
        <dbReference type="ARBA" id="ARBA00047899"/>
    </source>
</evidence>
<dbReference type="FunFam" id="3.30.200.20:FF:000043">
    <property type="entry name" value="Wall-associated receptor kinase 2"/>
    <property type="match status" value="1"/>
</dbReference>
<keyword evidence="14" id="KW-0325">Glycoprotein</keyword>
<feature type="signal peptide" evidence="21">
    <location>
        <begin position="1"/>
        <end position="23"/>
    </location>
</feature>
<dbReference type="Gramene" id="KZN08709">
    <property type="protein sequence ID" value="KZN08709"/>
    <property type="gene ID" value="DCAR_001365"/>
</dbReference>
<evidence type="ECO:0000256" key="2">
    <source>
        <dbReference type="ARBA" id="ARBA00022527"/>
    </source>
</evidence>
<evidence type="ECO:0000256" key="10">
    <source>
        <dbReference type="ARBA" id="ARBA00022989"/>
    </source>
</evidence>
<name>A0A166G9M3_DAUCS</name>
<gene>
    <name evidence="26" type="ORF">DCAR_001365</name>
</gene>
<dbReference type="PROSITE" id="PS50927">
    <property type="entry name" value="BULB_LECTIN"/>
    <property type="match status" value="1"/>
</dbReference>
<evidence type="ECO:0000256" key="20">
    <source>
        <dbReference type="SAM" id="Phobius"/>
    </source>
</evidence>
<dbReference type="InterPro" id="IPR051343">
    <property type="entry name" value="G-type_lectin_kinases/EP1-like"/>
</dbReference>
<evidence type="ECO:0000259" key="25">
    <source>
        <dbReference type="PROSITE" id="PS50948"/>
    </source>
</evidence>
<organism evidence="26">
    <name type="scientific">Daucus carota subsp. sativus</name>
    <name type="common">Carrot</name>
    <dbReference type="NCBI Taxonomy" id="79200"/>
    <lineage>
        <taxon>Eukaryota</taxon>
        <taxon>Viridiplantae</taxon>
        <taxon>Streptophyta</taxon>
        <taxon>Embryophyta</taxon>
        <taxon>Tracheophyta</taxon>
        <taxon>Spermatophyta</taxon>
        <taxon>Magnoliopsida</taxon>
        <taxon>eudicotyledons</taxon>
        <taxon>Gunneridae</taxon>
        <taxon>Pentapetalae</taxon>
        <taxon>asterids</taxon>
        <taxon>campanulids</taxon>
        <taxon>Apiales</taxon>
        <taxon>Apiaceae</taxon>
        <taxon>Apioideae</taxon>
        <taxon>Scandiceae</taxon>
        <taxon>Daucinae</taxon>
        <taxon>Daucus</taxon>
        <taxon>Daucus sect. Daucus</taxon>
    </lineage>
</organism>
<keyword evidence="4 17" id="KW-0808">Transferase</keyword>
<keyword evidence="10 20" id="KW-1133">Transmembrane helix</keyword>
<dbReference type="EMBL" id="LNRQ01000001">
    <property type="protein sequence ID" value="KZN08709.1"/>
    <property type="molecule type" value="Genomic_DNA"/>
</dbReference>
<evidence type="ECO:0000256" key="1">
    <source>
        <dbReference type="ARBA" id="ARBA00004479"/>
    </source>
</evidence>
<keyword evidence="2 17" id="KW-0723">Serine/threonine-protein kinase</keyword>
<evidence type="ECO:0000259" key="22">
    <source>
        <dbReference type="PROSITE" id="PS50011"/>
    </source>
</evidence>
<dbReference type="Pfam" id="PF00069">
    <property type="entry name" value="Pkinase"/>
    <property type="match status" value="1"/>
</dbReference>
<dbReference type="FunFam" id="2.90.10.10:FF:000026">
    <property type="entry name" value="Serine/threonine-protein kinase"/>
    <property type="match status" value="1"/>
</dbReference>
<evidence type="ECO:0000256" key="13">
    <source>
        <dbReference type="ARBA" id="ARBA00023170"/>
    </source>
</evidence>
<evidence type="ECO:0000259" key="23">
    <source>
        <dbReference type="PROSITE" id="PS50026"/>
    </source>
</evidence>
<dbReference type="SMART" id="SM00108">
    <property type="entry name" value="B_lectin"/>
    <property type="match status" value="1"/>
</dbReference>
<evidence type="ECO:0000256" key="9">
    <source>
        <dbReference type="ARBA" id="ARBA00022840"/>
    </source>
</evidence>
<dbReference type="SUPFAM" id="SSF56112">
    <property type="entry name" value="Protein kinase-like (PK-like)"/>
    <property type="match status" value="1"/>
</dbReference>
<evidence type="ECO:0000259" key="24">
    <source>
        <dbReference type="PROSITE" id="PS50927"/>
    </source>
</evidence>
<evidence type="ECO:0000256" key="6">
    <source>
        <dbReference type="ARBA" id="ARBA00022729"/>
    </source>
</evidence>
<dbReference type="STRING" id="79200.A0A166G9M3"/>
<accession>A0A166G9M3</accession>
<comment type="catalytic activity">
    <reaction evidence="16 17">
        <text>L-seryl-[protein] + ATP = O-phospho-L-seryl-[protein] + ADP + H(+)</text>
        <dbReference type="Rhea" id="RHEA:17989"/>
        <dbReference type="Rhea" id="RHEA-COMP:9863"/>
        <dbReference type="Rhea" id="RHEA-COMP:11604"/>
        <dbReference type="ChEBI" id="CHEBI:15378"/>
        <dbReference type="ChEBI" id="CHEBI:29999"/>
        <dbReference type="ChEBI" id="CHEBI:30616"/>
        <dbReference type="ChEBI" id="CHEBI:83421"/>
        <dbReference type="ChEBI" id="CHEBI:456216"/>
        <dbReference type="EC" id="2.7.11.1"/>
    </reaction>
</comment>
<comment type="similarity">
    <text evidence="17">Belongs to the protein kinase superfamily. Ser/Thr protein kinase family.</text>
</comment>
<dbReference type="PROSITE" id="PS50011">
    <property type="entry name" value="PROTEIN_KINASE_DOM"/>
    <property type="match status" value="1"/>
</dbReference>
<keyword evidence="13" id="KW-0675">Receptor</keyword>
<dbReference type="Pfam" id="PF01453">
    <property type="entry name" value="B_lectin"/>
    <property type="match status" value="1"/>
</dbReference>
<dbReference type="InterPro" id="IPR000742">
    <property type="entry name" value="EGF"/>
</dbReference>
<proteinExistence type="inferred from homology"/>
<comment type="catalytic activity">
    <reaction evidence="15 17">
        <text>L-threonyl-[protein] + ATP = O-phospho-L-threonyl-[protein] + ADP + H(+)</text>
        <dbReference type="Rhea" id="RHEA:46608"/>
        <dbReference type="Rhea" id="RHEA-COMP:11060"/>
        <dbReference type="Rhea" id="RHEA-COMP:11605"/>
        <dbReference type="ChEBI" id="CHEBI:15378"/>
        <dbReference type="ChEBI" id="CHEBI:30013"/>
        <dbReference type="ChEBI" id="CHEBI:30616"/>
        <dbReference type="ChEBI" id="CHEBI:61977"/>
        <dbReference type="ChEBI" id="CHEBI:456216"/>
        <dbReference type="EC" id="2.7.11.1"/>
    </reaction>
</comment>
<dbReference type="AlphaFoldDB" id="A0A166G9M3"/>
<dbReference type="InterPro" id="IPR008271">
    <property type="entry name" value="Ser/Thr_kinase_AS"/>
</dbReference>
<keyword evidence="12 18" id="KW-1015">Disulfide bond</keyword>
<evidence type="ECO:0000256" key="3">
    <source>
        <dbReference type="ARBA" id="ARBA00022536"/>
    </source>
</evidence>
<keyword evidence="5 20" id="KW-0812">Transmembrane</keyword>
<evidence type="ECO:0000256" key="19">
    <source>
        <dbReference type="PROSITE-ProRule" id="PRU10141"/>
    </source>
</evidence>
<evidence type="ECO:0000256" key="21">
    <source>
        <dbReference type="SAM" id="SignalP"/>
    </source>
</evidence>
<comment type="subcellular location">
    <subcellularLocation>
        <location evidence="1">Membrane</location>
        <topology evidence="1">Single-pass type I membrane protein</topology>
    </subcellularLocation>
</comment>
<dbReference type="OMA" id="VVWESSK"/>